<dbReference type="PANTHER" id="PTHR22550:SF5">
    <property type="entry name" value="LEUCINE ZIPPER PROTEIN 4"/>
    <property type="match status" value="1"/>
</dbReference>
<gene>
    <name evidence="5" type="ORF">CHH67_05725</name>
    <name evidence="4" type="ORF">GNP94_05800</name>
</gene>
<feature type="transmembrane region" description="Helical" evidence="3">
    <location>
        <begin position="407"/>
        <end position="429"/>
    </location>
</feature>
<dbReference type="EMBL" id="WOAA01000003">
    <property type="protein sequence ID" value="MUG65521.1"/>
    <property type="molecule type" value="Genomic_DNA"/>
</dbReference>
<comment type="similarity">
    <text evidence="1">Belongs to the GerABKA family.</text>
</comment>
<dbReference type="GO" id="GO:0009847">
    <property type="term" value="P:spore germination"/>
    <property type="evidence" value="ECO:0007669"/>
    <property type="project" value="InterPro"/>
</dbReference>
<dbReference type="PANTHER" id="PTHR22550">
    <property type="entry name" value="SPORE GERMINATION PROTEIN"/>
    <property type="match status" value="1"/>
</dbReference>
<dbReference type="InterPro" id="IPR004995">
    <property type="entry name" value="Spore_Ger"/>
</dbReference>
<evidence type="ECO:0000256" key="3">
    <source>
        <dbReference type="SAM" id="Phobius"/>
    </source>
</evidence>
<accession>A0A268F098</accession>
<keyword evidence="2 3" id="KW-0472">Membrane</keyword>
<organism evidence="5 6">
    <name type="scientific">Paenibacillus campinasensis</name>
    <dbReference type="NCBI Taxonomy" id="66347"/>
    <lineage>
        <taxon>Bacteria</taxon>
        <taxon>Bacillati</taxon>
        <taxon>Bacillota</taxon>
        <taxon>Bacilli</taxon>
        <taxon>Bacillales</taxon>
        <taxon>Paenibacillaceae</taxon>
        <taxon>Paenibacillus</taxon>
    </lineage>
</organism>
<dbReference type="RefSeq" id="WP_095264053.1">
    <property type="nucleotide sequence ID" value="NZ_NPBY01000016.1"/>
</dbReference>
<feature type="transmembrane region" description="Helical" evidence="3">
    <location>
        <begin position="351"/>
        <end position="371"/>
    </location>
</feature>
<dbReference type="AlphaFoldDB" id="A0A268F098"/>
<reference evidence="5 6" key="1">
    <citation type="submission" date="2017-07" db="EMBL/GenBank/DDBJ databases">
        <title>Isolation and whole genome analysis of endospore-forming bacteria from heroin.</title>
        <authorList>
            <person name="Kalinowski J."/>
            <person name="Ahrens B."/>
            <person name="Al-Dilaimi A."/>
            <person name="Winkler A."/>
            <person name="Wibberg D."/>
            <person name="Schleenbecker U."/>
            <person name="Ruckert C."/>
            <person name="Wolfel R."/>
            <person name="Grass G."/>
        </authorList>
    </citation>
    <scope>NUCLEOTIDE SEQUENCE [LARGE SCALE GENOMIC DNA]</scope>
    <source>
        <strain evidence="5 6">7537-G1</strain>
    </source>
</reference>
<name>A0A268F098_9BACL</name>
<proteinExistence type="inferred from homology"/>
<evidence type="ECO:0000313" key="7">
    <source>
        <dbReference type="Proteomes" id="UP000435177"/>
    </source>
</evidence>
<keyword evidence="3" id="KW-0812">Transmembrane</keyword>
<keyword evidence="7" id="KW-1185">Reference proteome</keyword>
<dbReference type="Proteomes" id="UP000215596">
    <property type="component" value="Unassembled WGS sequence"/>
</dbReference>
<evidence type="ECO:0000256" key="2">
    <source>
        <dbReference type="ARBA" id="ARBA00023136"/>
    </source>
</evidence>
<feature type="transmembrane region" description="Helical" evidence="3">
    <location>
        <begin position="282"/>
        <end position="301"/>
    </location>
</feature>
<evidence type="ECO:0000313" key="4">
    <source>
        <dbReference type="EMBL" id="MUG65521.1"/>
    </source>
</evidence>
<comment type="caution">
    <text evidence="5">The sequence shown here is derived from an EMBL/GenBank/DDBJ whole genome shotgun (WGS) entry which is preliminary data.</text>
</comment>
<dbReference type="Proteomes" id="UP000435177">
    <property type="component" value="Unassembled WGS sequence"/>
</dbReference>
<dbReference type="GO" id="GO:0016020">
    <property type="term" value="C:membrane"/>
    <property type="evidence" value="ECO:0007669"/>
    <property type="project" value="InterPro"/>
</dbReference>
<dbReference type="InterPro" id="IPR050768">
    <property type="entry name" value="UPF0353/GerABKA_families"/>
</dbReference>
<dbReference type="Pfam" id="PF03323">
    <property type="entry name" value="GerA"/>
    <property type="match status" value="1"/>
</dbReference>
<evidence type="ECO:0000256" key="1">
    <source>
        <dbReference type="ARBA" id="ARBA00005278"/>
    </source>
</evidence>
<evidence type="ECO:0000313" key="6">
    <source>
        <dbReference type="Proteomes" id="UP000215596"/>
    </source>
</evidence>
<dbReference type="PIRSF" id="PIRSF005690">
    <property type="entry name" value="GerBA"/>
    <property type="match status" value="1"/>
</dbReference>
<feature type="transmembrane region" description="Helical" evidence="3">
    <location>
        <begin position="377"/>
        <end position="395"/>
    </location>
</feature>
<dbReference type="EMBL" id="NPBY01000016">
    <property type="protein sequence ID" value="PAD78781.1"/>
    <property type="molecule type" value="Genomic_DNA"/>
</dbReference>
<sequence length="473" mass="52075">MTLKLDELKKYFAACHDVVHEYRQFETGEEVVFIYCETLCDEKFLNEYVFSEISRVMNMPSSMIRQGLENHTSLKVTLLQEATLEKIAGKIFGGEVVIWADALNDCYYLPAKQTNDRQTEESGIEVSIRGPRDGLVENIDTNIGLIRKRFPAVTLAYQSFTIGNKTKTKVGLLYDTEMISEATLKNVQTKLNRVQNSIEELVSANQLEEIISDNPYSVFPLSIYTGRPDFITSCLLKGRFAILIDGVPGALIAPATLSVLLKTAEDSHFNYISSSFGRILRYISLAVAIFLPSFYVALTGFHQDQIPFPMLATIGLSRLGIPFSIPMEVLLMLGLIEIFREAGFRLPTPLGQSITVVGGLIIGDAAIRAGLTSPTMVVIVAISVVAGSTLVSQALSGTVSVLRIVTVLLASILGMFGFMLSIIFVVVYLSTLTSYGVAYLAPLSPINFKDVVRAVLQVPQKWIGGKPKHLKHK</sequence>
<keyword evidence="3" id="KW-1133">Transmembrane helix</keyword>
<feature type="transmembrane region" description="Helical" evidence="3">
    <location>
        <begin position="321"/>
        <end position="339"/>
    </location>
</feature>
<protein>
    <submittedName>
        <fullName evidence="4">Spore germination protein</fullName>
    </submittedName>
</protein>
<reference evidence="4 7" key="2">
    <citation type="submission" date="2019-11" db="EMBL/GenBank/DDBJ databases">
        <title>Draft genome sequences of five Paenibacillus species of dairy origin.</title>
        <authorList>
            <person name="Olajide A.M."/>
            <person name="Chen S."/>
            <person name="Lapointe G."/>
        </authorList>
    </citation>
    <scope>NUCLEOTIDE SEQUENCE [LARGE SCALE GENOMIC DNA]</scope>
    <source>
        <strain evidence="4 7">3CS1</strain>
    </source>
</reference>
<dbReference type="OrthoDB" id="1726708at2"/>
<evidence type="ECO:0000313" key="5">
    <source>
        <dbReference type="EMBL" id="PAD78781.1"/>
    </source>
</evidence>